<dbReference type="OrthoDB" id="5194357at2"/>
<dbReference type="Proteomes" id="UP000198741">
    <property type="component" value="Chromosome I"/>
</dbReference>
<name>A0A1H0JZY4_9ACTN</name>
<protein>
    <submittedName>
        <fullName evidence="1">Uncharacterized protein</fullName>
    </submittedName>
</protein>
<sequence length="171" mass="16766">MNVQLANCPGCTVLATHAGITSTLGAAEVATAQGRAALLAIRGDGTVAGAANITYGTTFPTPPGGELGCDTNGRCIVIAAQSDGTAVAAAYQVNAQGSWSDVSGVAGITSVTAKAITLTVGDGIGVAVQDQADGSTVWIVYAWDGTSYAVKGCSAATVPDPNALAMTNCLS</sequence>
<dbReference type="RefSeq" id="WP_157695210.1">
    <property type="nucleotide sequence ID" value="NZ_LT629710.1"/>
</dbReference>
<gene>
    <name evidence="1" type="ORF">SAMN04515671_1109</name>
</gene>
<reference evidence="1 2" key="1">
    <citation type="submission" date="2016-10" db="EMBL/GenBank/DDBJ databases">
        <authorList>
            <person name="de Groot N.N."/>
        </authorList>
    </citation>
    <scope>NUCLEOTIDE SEQUENCE [LARGE SCALE GENOMIC DNA]</scope>
    <source>
        <strain evidence="2">P4-7,KCTC 19426,CECT 7604</strain>
    </source>
</reference>
<dbReference type="AlphaFoldDB" id="A0A1H0JZY4"/>
<keyword evidence="2" id="KW-1185">Reference proteome</keyword>
<evidence type="ECO:0000313" key="1">
    <source>
        <dbReference type="EMBL" id="SDO49160.1"/>
    </source>
</evidence>
<accession>A0A1H0JZY4</accession>
<organism evidence="1 2">
    <name type="scientific">Nakamurella panacisegetis</name>
    <dbReference type="NCBI Taxonomy" id="1090615"/>
    <lineage>
        <taxon>Bacteria</taxon>
        <taxon>Bacillati</taxon>
        <taxon>Actinomycetota</taxon>
        <taxon>Actinomycetes</taxon>
        <taxon>Nakamurellales</taxon>
        <taxon>Nakamurellaceae</taxon>
        <taxon>Nakamurella</taxon>
    </lineage>
</organism>
<dbReference type="EMBL" id="LT629710">
    <property type="protein sequence ID" value="SDO49160.1"/>
    <property type="molecule type" value="Genomic_DNA"/>
</dbReference>
<evidence type="ECO:0000313" key="2">
    <source>
        <dbReference type="Proteomes" id="UP000198741"/>
    </source>
</evidence>
<proteinExistence type="predicted"/>